<evidence type="ECO:0000256" key="2">
    <source>
        <dbReference type="ARBA" id="ARBA00023315"/>
    </source>
</evidence>
<evidence type="ECO:0000256" key="1">
    <source>
        <dbReference type="ARBA" id="ARBA00022679"/>
    </source>
</evidence>
<dbReference type="InterPro" id="IPR050680">
    <property type="entry name" value="YpeA/RimI_acetyltransf"/>
</dbReference>
<dbReference type="Gene3D" id="3.40.630.30">
    <property type="match status" value="1"/>
</dbReference>
<organism evidence="4 5">
    <name type="scientific">Gottfriedia endophytica</name>
    <dbReference type="NCBI Taxonomy" id="2820819"/>
    <lineage>
        <taxon>Bacteria</taxon>
        <taxon>Bacillati</taxon>
        <taxon>Bacillota</taxon>
        <taxon>Bacilli</taxon>
        <taxon>Bacillales</taxon>
        <taxon>Bacillaceae</taxon>
        <taxon>Gottfriedia</taxon>
    </lineage>
</organism>
<dbReference type="PANTHER" id="PTHR43420">
    <property type="entry name" value="ACETYLTRANSFERASE"/>
    <property type="match status" value="1"/>
</dbReference>
<dbReference type="RefSeq" id="WP_209404973.1">
    <property type="nucleotide sequence ID" value="NZ_JAGIYQ010000005.1"/>
</dbReference>
<dbReference type="PROSITE" id="PS51186">
    <property type="entry name" value="GNAT"/>
    <property type="match status" value="1"/>
</dbReference>
<comment type="caution">
    <text evidence="4">The sequence shown here is derived from an EMBL/GenBank/DDBJ whole genome shotgun (WGS) entry which is preliminary data.</text>
</comment>
<evidence type="ECO:0000313" key="4">
    <source>
        <dbReference type="EMBL" id="MBP0725428.1"/>
    </source>
</evidence>
<dbReference type="AlphaFoldDB" id="A0A940NV26"/>
<reference evidence="4" key="1">
    <citation type="submission" date="2021-04" db="EMBL/GenBank/DDBJ databases">
        <title>Genome seq and assembly of Bacillus sp.</title>
        <authorList>
            <person name="Chhetri G."/>
        </authorList>
    </citation>
    <scope>NUCLEOTIDE SEQUENCE</scope>
    <source>
        <strain evidence="4">RG28</strain>
    </source>
</reference>
<keyword evidence="2" id="KW-0012">Acyltransferase</keyword>
<sequence length="169" mass="19192">MKIRLLTKEDAEIYLAVRLEGIKENPEVFSTTLDDIMEKDDPIEYKANFLDKESDYTIGAFTDEGDLVGVATLKTSDKEKSVHKGKIVAVYVSPKSRGLGAGRKLIDEIIHLAKELGLEQIMLDVVSGNEPAIKLYEKIGFETFAKSPNDLKYNDQYWDQDHMIMYLKK</sequence>
<accession>A0A940NV26</accession>
<keyword evidence="5" id="KW-1185">Reference proteome</keyword>
<dbReference type="InterPro" id="IPR000182">
    <property type="entry name" value="GNAT_dom"/>
</dbReference>
<protein>
    <submittedName>
        <fullName evidence="4">GNAT family N-acetyltransferase</fullName>
    </submittedName>
</protein>
<keyword evidence="1" id="KW-0808">Transferase</keyword>
<dbReference type="CDD" id="cd04301">
    <property type="entry name" value="NAT_SF"/>
    <property type="match status" value="1"/>
</dbReference>
<dbReference type="EMBL" id="JAGIYQ010000005">
    <property type="protein sequence ID" value="MBP0725428.1"/>
    <property type="molecule type" value="Genomic_DNA"/>
</dbReference>
<evidence type="ECO:0000313" key="5">
    <source>
        <dbReference type="Proteomes" id="UP000682134"/>
    </source>
</evidence>
<evidence type="ECO:0000259" key="3">
    <source>
        <dbReference type="PROSITE" id="PS51186"/>
    </source>
</evidence>
<dbReference type="GO" id="GO:0016747">
    <property type="term" value="F:acyltransferase activity, transferring groups other than amino-acyl groups"/>
    <property type="evidence" value="ECO:0007669"/>
    <property type="project" value="InterPro"/>
</dbReference>
<dbReference type="InterPro" id="IPR016181">
    <property type="entry name" value="Acyl_CoA_acyltransferase"/>
</dbReference>
<dbReference type="SUPFAM" id="SSF55729">
    <property type="entry name" value="Acyl-CoA N-acyltransferases (Nat)"/>
    <property type="match status" value="1"/>
</dbReference>
<proteinExistence type="predicted"/>
<dbReference type="PANTHER" id="PTHR43420:SF12">
    <property type="entry name" value="N-ACETYLTRANSFERASE DOMAIN-CONTAINING PROTEIN"/>
    <property type="match status" value="1"/>
</dbReference>
<dbReference type="Pfam" id="PF00583">
    <property type="entry name" value="Acetyltransf_1"/>
    <property type="match status" value="1"/>
</dbReference>
<feature type="domain" description="N-acetyltransferase" evidence="3">
    <location>
        <begin position="1"/>
        <end position="169"/>
    </location>
</feature>
<gene>
    <name evidence="4" type="ORF">J5Y03_09530</name>
</gene>
<name>A0A940NV26_9BACI</name>
<dbReference type="Proteomes" id="UP000682134">
    <property type="component" value="Unassembled WGS sequence"/>
</dbReference>